<evidence type="ECO:0000313" key="1">
    <source>
        <dbReference type="EMBL" id="KAF0927037.1"/>
    </source>
</evidence>
<name>A0A6G1EQY7_9ORYZ</name>
<proteinExistence type="predicted"/>
<comment type="caution">
    <text evidence="1">The sequence shown here is derived from an EMBL/GenBank/DDBJ whole genome shotgun (WGS) entry which is preliminary data.</text>
</comment>
<dbReference type="OrthoDB" id="310853at2759"/>
<evidence type="ECO:0000313" key="2">
    <source>
        <dbReference type="Proteomes" id="UP000479710"/>
    </source>
</evidence>
<dbReference type="AlphaFoldDB" id="A0A6G1EQY7"/>
<sequence>MDSALLSLTCTGLGGADVGYAKGEHWLGKLKVLLRFLQRNWMLQQPAECMDTRAADEVDGPGAADGTLRCSVLAPIVFKSKSISPPKGTKSGRSKRWWVRRLRSVWPSVWPAARNSQPPS</sequence>
<accession>A0A6G1EQY7</accession>
<gene>
    <name evidence="1" type="ORF">E2562_029258</name>
</gene>
<protein>
    <submittedName>
        <fullName evidence="1">Uncharacterized protein</fullName>
    </submittedName>
</protein>
<reference evidence="1 2" key="1">
    <citation type="submission" date="2019-11" db="EMBL/GenBank/DDBJ databases">
        <title>Whole genome sequence of Oryza granulata.</title>
        <authorList>
            <person name="Li W."/>
        </authorList>
    </citation>
    <scope>NUCLEOTIDE SEQUENCE [LARGE SCALE GENOMIC DNA]</scope>
    <source>
        <strain evidence="2">cv. Menghai</strain>
        <tissue evidence="1">Leaf</tissue>
    </source>
</reference>
<organism evidence="1 2">
    <name type="scientific">Oryza meyeriana var. granulata</name>
    <dbReference type="NCBI Taxonomy" id="110450"/>
    <lineage>
        <taxon>Eukaryota</taxon>
        <taxon>Viridiplantae</taxon>
        <taxon>Streptophyta</taxon>
        <taxon>Embryophyta</taxon>
        <taxon>Tracheophyta</taxon>
        <taxon>Spermatophyta</taxon>
        <taxon>Magnoliopsida</taxon>
        <taxon>Liliopsida</taxon>
        <taxon>Poales</taxon>
        <taxon>Poaceae</taxon>
        <taxon>BOP clade</taxon>
        <taxon>Oryzoideae</taxon>
        <taxon>Oryzeae</taxon>
        <taxon>Oryzinae</taxon>
        <taxon>Oryza</taxon>
        <taxon>Oryza meyeriana</taxon>
    </lineage>
</organism>
<keyword evidence="2" id="KW-1185">Reference proteome</keyword>
<dbReference type="Proteomes" id="UP000479710">
    <property type="component" value="Unassembled WGS sequence"/>
</dbReference>
<dbReference type="EMBL" id="SPHZ02000003">
    <property type="protein sequence ID" value="KAF0927037.1"/>
    <property type="molecule type" value="Genomic_DNA"/>
</dbReference>